<sequence length="239" mass="26699">MLDLQLCRDSCSEGDKILRILPADTHDPPSSVRQIVLTSEPLAGAVAYFLLVVAELRAAVRFDDDLQIRKNNIPEIGVVFDGDRELCEYATRVQAFDDPQYRGLENILATSICCFDDCLSTQVTVVAGETQEFIEYRSPSLLTPLSRVFEIKSVEMCEGAHHHACSNECVTGLLVEGETNTGINGRFCFEAANLDDATRWHAPTDDRSARDNRLLVVYCGERAKMENRLARPCLDARIR</sequence>
<comment type="caution">
    <text evidence="1">The sequence shown here is derived from an EMBL/GenBank/DDBJ whole genome shotgun (WGS) entry which is preliminary data.</text>
</comment>
<organism evidence="1 2">
    <name type="scientific">Schaalia dentiphila ATCC 17982</name>
    <dbReference type="NCBI Taxonomy" id="411466"/>
    <lineage>
        <taxon>Bacteria</taxon>
        <taxon>Bacillati</taxon>
        <taxon>Actinomycetota</taxon>
        <taxon>Actinomycetes</taxon>
        <taxon>Actinomycetales</taxon>
        <taxon>Actinomycetaceae</taxon>
        <taxon>Schaalia</taxon>
        <taxon>Schaalia dentiphila</taxon>
    </lineage>
</organism>
<dbReference type="AlphaFoldDB" id="A7B9Q2"/>
<dbReference type="Proteomes" id="UP000003553">
    <property type="component" value="Unassembled WGS sequence"/>
</dbReference>
<proteinExistence type="predicted"/>
<reference evidence="1" key="2">
    <citation type="submission" date="2015-05" db="EMBL/GenBank/DDBJ databases">
        <title>Draft genome sequence of Actinomyces odontolyticus (ATCC 17982).</title>
        <authorList>
            <person name="Sudarsanam P."/>
            <person name="Ley R."/>
            <person name="Guruge J."/>
            <person name="Turnbaugh P.J."/>
            <person name="Mahowald M."/>
            <person name="Liep D."/>
            <person name="Gordon J."/>
        </authorList>
    </citation>
    <scope>NUCLEOTIDE SEQUENCE</scope>
    <source>
        <strain evidence="1">ATCC 17982</strain>
    </source>
</reference>
<evidence type="ECO:0000313" key="2">
    <source>
        <dbReference type="Proteomes" id="UP000003553"/>
    </source>
</evidence>
<gene>
    <name evidence="1" type="ORF">ACTODO_00354</name>
</gene>
<evidence type="ECO:0000313" key="1">
    <source>
        <dbReference type="EMBL" id="EDN79926.1"/>
    </source>
</evidence>
<dbReference type="HOGENOM" id="CLU_1159169_0_0_11"/>
<protein>
    <submittedName>
        <fullName evidence="1">Uncharacterized protein</fullName>
    </submittedName>
</protein>
<accession>A7B9Q2</accession>
<reference evidence="1" key="1">
    <citation type="submission" date="2007-04" db="EMBL/GenBank/DDBJ databases">
        <authorList>
            <person name="Fulton L."/>
            <person name="Clifton S."/>
            <person name="Fulton B."/>
            <person name="Xu J."/>
            <person name="Minx P."/>
            <person name="Pepin K.H."/>
            <person name="Johnson M."/>
            <person name="Thiruvilangam P."/>
            <person name="Bhonagiri V."/>
            <person name="Nash W.E."/>
            <person name="Mardis E.R."/>
            <person name="Wilson R.K."/>
        </authorList>
    </citation>
    <scope>NUCLEOTIDE SEQUENCE [LARGE SCALE GENOMIC DNA]</scope>
    <source>
        <strain evidence="1">ATCC 17982</strain>
    </source>
</reference>
<keyword evidence="2" id="KW-1185">Reference proteome</keyword>
<name>A7B9Q2_9ACTO</name>
<dbReference type="EMBL" id="AAYI02000004">
    <property type="protein sequence ID" value="EDN79926.1"/>
    <property type="molecule type" value="Genomic_DNA"/>
</dbReference>